<dbReference type="InterPro" id="IPR050955">
    <property type="entry name" value="Plant_Biomass_Hydrol_Est"/>
</dbReference>
<comment type="caution">
    <text evidence="5">The sequence shown here is derived from an EMBL/GenBank/DDBJ whole genome shotgun (WGS) entry which is preliminary data.</text>
</comment>
<evidence type="ECO:0000256" key="3">
    <source>
        <dbReference type="SAM" id="SignalP"/>
    </source>
</evidence>
<proteinExistence type="predicted"/>
<feature type="domain" description="Peptidase S9 prolyl oligopeptidase catalytic" evidence="4">
    <location>
        <begin position="128"/>
        <end position="172"/>
    </location>
</feature>
<dbReference type="ESTHER" id="9hyph-a0a4r3lkw1">
    <property type="family name" value="Esterase_phb"/>
</dbReference>
<dbReference type="SUPFAM" id="SSF53474">
    <property type="entry name" value="alpha/beta-Hydrolases"/>
    <property type="match status" value="1"/>
</dbReference>
<dbReference type="PANTHER" id="PTHR43037:SF1">
    <property type="entry name" value="BLL1128 PROTEIN"/>
    <property type="match status" value="1"/>
</dbReference>
<dbReference type="InterPro" id="IPR029058">
    <property type="entry name" value="AB_hydrolase_fold"/>
</dbReference>
<feature type="region of interest" description="Disordered" evidence="2">
    <location>
        <begin position="322"/>
        <end position="358"/>
    </location>
</feature>
<evidence type="ECO:0000256" key="1">
    <source>
        <dbReference type="ARBA" id="ARBA00022729"/>
    </source>
</evidence>
<feature type="chain" id="PRO_5020542402" evidence="3">
    <location>
        <begin position="30"/>
        <end position="358"/>
    </location>
</feature>
<dbReference type="Gene3D" id="3.40.50.1820">
    <property type="entry name" value="alpha/beta hydrolase"/>
    <property type="match status" value="1"/>
</dbReference>
<sequence>MQVIFRHMCRTGFLIAGLILIAAAGTAPAAARSEKVERLRIGAEERTYLLSLPDATGPEKPRPTIIALHAAGQTSDGLRDYLGLEPAADREGYVTVYPQGINRVWNDGRPAAMRLKALLTPGDDVPFLVALTQRLVEQGIADPARIYLTGISNGGFMVERMACEFSGLYAAYAVAMATAPANYREECRPDRPVPIMFVHGTADGVIAWDGFWTPLGATLSAPDSAALFARLDGCAETTLTPLPDIEPLDGTTVSVRRWSDCTGGVEVVLYRIERGGHQSPARTETKPGLATPLLGLRNRDIDMGEEALAFFARYPAPLGLAPAGARVPLPTRSPLKDGAQRRAERPLSIQPQRGISTQ</sequence>
<keyword evidence="6" id="KW-1185">Reference proteome</keyword>
<accession>A0A4R3LKW1</accession>
<feature type="compositionally biased region" description="Polar residues" evidence="2">
    <location>
        <begin position="349"/>
        <end position="358"/>
    </location>
</feature>
<evidence type="ECO:0000313" key="6">
    <source>
        <dbReference type="Proteomes" id="UP000294664"/>
    </source>
</evidence>
<organism evidence="5 6">
    <name type="scientific">Aquabacter spiritensis</name>
    <dbReference type="NCBI Taxonomy" id="933073"/>
    <lineage>
        <taxon>Bacteria</taxon>
        <taxon>Pseudomonadati</taxon>
        <taxon>Pseudomonadota</taxon>
        <taxon>Alphaproteobacteria</taxon>
        <taxon>Hyphomicrobiales</taxon>
        <taxon>Xanthobacteraceae</taxon>
        <taxon>Aquabacter</taxon>
    </lineage>
</organism>
<keyword evidence="1 3" id="KW-0732">Signal</keyword>
<gene>
    <name evidence="5" type="ORF">EDC64_1223</name>
</gene>
<dbReference type="OrthoDB" id="9767239at2"/>
<evidence type="ECO:0000256" key="2">
    <source>
        <dbReference type="SAM" id="MobiDB-lite"/>
    </source>
</evidence>
<dbReference type="RefSeq" id="WP_132035994.1">
    <property type="nucleotide sequence ID" value="NZ_SMAI01000022.1"/>
</dbReference>
<dbReference type="Pfam" id="PF00326">
    <property type="entry name" value="Peptidase_S9"/>
    <property type="match status" value="1"/>
</dbReference>
<dbReference type="Proteomes" id="UP000294664">
    <property type="component" value="Unassembled WGS sequence"/>
</dbReference>
<dbReference type="InterPro" id="IPR001375">
    <property type="entry name" value="Peptidase_S9_cat"/>
</dbReference>
<name>A0A4R3LKW1_9HYPH</name>
<dbReference type="EMBL" id="SMAI01000022">
    <property type="protein sequence ID" value="TCT00541.1"/>
    <property type="molecule type" value="Genomic_DNA"/>
</dbReference>
<protein>
    <submittedName>
        <fullName evidence="5">Polyhydroxybutyrate depolymerase</fullName>
    </submittedName>
</protein>
<dbReference type="PANTHER" id="PTHR43037">
    <property type="entry name" value="UNNAMED PRODUCT-RELATED"/>
    <property type="match status" value="1"/>
</dbReference>
<feature type="compositionally biased region" description="Basic and acidic residues" evidence="2">
    <location>
        <begin position="334"/>
        <end position="345"/>
    </location>
</feature>
<feature type="signal peptide" evidence="3">
    <location>
        <begin position="1"/>
        <end position="29"/>
    </location>
</feature>
<reference evidence="5 6" key="1">
    <citation type="submission" date="2019-03" db="EMBL/GenBank/DDBJ databases">
        <title>Genomic Encyclopedia of Type Strains, Phase IV (KMG-IV): sequencing the most valuable type-strain genomes for metagenomic binning, comparative biology and taxonomic classification.</title>
        <authorList>
            <person name="Goeker M."/>
        </authorList>
    </citation>
    <scope>NUCLEOTIDE SEQUENCE [LARGE SCALE GENOMIC DNA]</scope>
    <source>
        <strain evidence="5 6">DSM 9035</strain>
    </source>
</reference>
<evidence type="ECO:0000259" key="4">
    <source>
        <dbReference type="Pfam" id="PF00326"/>
    </source>
</evidence>
<dbReference type="AlphaFoldDB" id="A0A4R3LKW1"/>
<evidence type="ECO:0000313" key="5">
    <source>
        <dbReference type="EMBL" id="TCT00541.1"/>
    </source>
</evidence>